<keyword evidence="2" id="KW-1185">Reference proteome</keyword>
<protein>
    <submittedName>
        <fullName evidence="1">Uncharacterized protein</fullName>
    </submittedName>
</protein>
<dbReference type="Proteomes" id="UP000077266">
    <property type="component" value="Unassembled WGS sequence"/>
</dbReference>
<dbReference type="AlphaFoldDB" id="A0A165JK89"/>
<gene>
    <name evidence="1" type="ORF">EXIGLDRAFT_494650</name>
</gene>
<evidence type="ECO:0000313" key="2">
    <source>
        <dbReference type="Proteomes" id="UP000077266"/>
    </source>
</evidence>
<name>A0A165JK89_EXIGL</name>
<dbReference type="EMBL" id="KV425965">
    <property type="protein sequence ID" value="KZV94965.1"/>
    <property type="molecule type" value="Genomic_DNA"/>
</dbReference>
<evidence type="ECO:0000313" key="1">
    <source>
        <dbReference type="EMBL" id="KZV94965.1"/>
    </source>
</evidence>
<sequence>MSTSVLSALAGTVQPPTLRRFDARRDTVDVGQIIVVLCSVKEPILKAMKAYHSIAPPTASMVSFRQRLADDNVDLKPRPCLVVSRTRDDFMIVPFATFEDSLITDLDLHTQHFAVAVGDTPAWPAERERLSVSPYWPESRLKPVYALAKEIPLHNRLFGGLYQHWERDVRENLLADANGDVVTRSDFEVDDLEMRKFRQLMQRIDRQYEKLTQGQRAVYNKSWEVCAALRISPESWGS</sequence>
<dbReference type="InParanoid" id="A0A165JK89"/>
<reference evidence="1 2" key="1">
    <citation type="journal article" date="2016" name="Mol. Biol. Evol.">
        <title>Comparative Genomics of Early-Diverging Mushroom-Forming Fungi Provides Insights into the Origins of Lignocellulose Decay Capabilities.</title>
        <authorList>
            <person name="Nagy L.G."/>
            <person name="Riley R."/>
            <person name="Tritt A."/>
            <person name="Adam C."/>
            <person name="Daum C."/>
            <person name="Floudas D."/>
            <person name="Sun H."/>
            <person name="Yadav J.S."/>
            <person name="Pangilinan J."/>
            <person name="Larsson K.H."/>
            <person name="Matsuura K."/>
            <person name="Barry K."/>
            <person name="Labutti K."/>
            <person name="Kuo R."/>
            <person name="Ohm R.A."/>
            <person name="Bhattacharya S.S."/>
            <person name="Shirouzu T."/>
            <person name="Yoshinaga Y."/>
            <person name="Martin F.M."/>
            <person name="Grigoriev I.V."/>
            <person name="Hibbett D.S."/>
        </authorList>
    </citation>
    <scope>NUCLEOTIDE SEQUENCE [LARGE SCALE GENOMIC DNA]</scope>
    <source>
        <strain evidence="1 2">HHB12029</strain>
    </source>
</reference>
<proteinExistence type="predicted"/>
<organism evidence="1 2">
    <name type="scientific">Exidia glandulosa HHB12029</name>
    <dbReference type="NCBI Taxonomy" id="1314781"/>
    <lineage>
        <taxon>Eukaryota</taxon>
        <taxon>Fungi</taxon>
        <taxon>Dikarya</taxon>
        <taxon>Basidiomycota</taxon>
        <taxon>Agaricomycotina</taxon>
        <taxon>Agaricomycetes</taxon>
        <taxon>Auriculariales</taxon>
        <taxon>Exidiaceae</taxon>
        <taxon>Exidia</taxon>
    </lineage>
</organism>
<accession>A0A165JK89</accession>
<dbReference type="OrthoDB" id="10678888at2759"/>